<name>A0A1G7FH41_9RHOB</name>
<reference evidence="2 3" key="1">
    <citation type="submission" date="2016-10" db="EMBL/GenBank/DDBJ databases">
        <authorList>
            <person name="de Groot N.N."/>
        </authorList>
    </citation>
    <scope>NUCLEOTIDE SEQUENCE [LARGE SCALE GENOMIC DNA]</scope>
    <source>
        <strain evidence="2 3">DSM 27375</strain>
    </source>
</reference>
<proteinExistence type="predicted"/>
<sequence>MRSSVNGGRSLPWRAHMRLPGGRQAQPGVPPGKTLEWRTNQ</sequence>
<accession>A0A1G7FH41</accession>
<protein>
    <submittedName>
        <fullName evidence="2">Uncharacterized protein</fullName>
    </submittedName>
</protein>
<organism evidence="2 3">
    <name type="scientific">Celeribacter baekdonensis</name>
    <dbReference type="NCBI Taxonomy" id="875171"/>
    <lineage>
        <taxon>Bacteria</taxon>
        <taxon>Pseudomonadati</taxon>
        <taxon>Pseudomonadota</taxon>
        <taxon>Alphaproteobacteria</taxon>
        <taxon>Rhodobacterales</taxon>
        <taxon>Roseobacteraceae</taxon>
        <taxon>Celeribacter</taxon>
    </lineage>
</organism>
<evidence type="ECO:0000313" key="2">
    <source>
        <dbReference type="EMBL" id="SDE75201.1"/>
    </source>
</evidence>
<dbReference type="Proteomes" id="UP000182284">
    <property type="component" value="Unassembled WGS sequence"/>
</dbReference>
<evidence type="ECO:0000256" key="1">
    <source>
        <dbReference type="SAM" id="MobiDB-lite"/>
    </source>
</evidence>
<feature type="region of interest" description="Disordered" evidence="1">
    <location>
        <begin position="1"/>
        <end position="41"/>
    </location>
</feature>
<gene>
    <name evidence="2" type="ORF">SAMN04488117_10184</name>
</gene>
<dbReference type="EMBL" id="FNBL01000001">
    <property type="protein sequence ID" value="SDE75201.1"/>
    <property type="molecule type" value="Genomic_DNA"/>
</dbReference>
<evidence type="ECO:0000313" key="3">
    <source>
        <dbReference type="Proteomes" id="UP000182284"/>
    </source>
</evidence>
<dbReference type="AlphaFoldDB" id="A0A1G7FH41"/>